<accession>A0ACC1YWU8</accession>
<proteinExistence type="predicted"/>
<name>A0ACC1YWU8_MELAZ</name>
<reference evidence="1 2" key="1">
    <citation type="journal article" date="2023" name="Science">
        <title>Complex scaffold remodeling in plant triterpene biosynthesis.</title>
        <authorList>
            <person name="De La Pena R."/>
            <person name="Hodgson H."/>
            <person name="Liu J.C."/>
            <person name="Stephenson M.J."/>
            <person name="Martin A.C."/>
            <person name="Owen C."/>
            <person name="Harkess A."/>
            <person name="Leebens-Mack J."/>
            <person name="Jimenez L.E."/>
            <person name="Osbourn A."/>
            <person name="Sattely E.S."/>
        </authorList>
    </citation>
    <scope>NUCLEOTIDE SEQUENCE [LARGE SCALE GENOMIC DNA]</scope>
    <source>
        <strain evidence="2">cv. JPN11</strain>
        <tissue evidence="1">Leaf</tissue>
    </source>
</reference>
<comment type="caution">
    <text evidence="1">The sequence shown here is derived from an EMBL/GenBank/DDBJ whole genome shotgun (WGS) entry which is preliminary data.</text>
</comment>
<evidence type="ECO:0000313" key="1">
    <source>
        <dbReference type="EMBL" id="KAJ4727663.1"/>
    </source>
</evidence>
<organism evidence="1 2">
    <name type="scientific">Melia azedarach</name>
    <name type="common">Chinaberry tree</name>
    <dbReference type="NCBI Taxonomy" id="155640"/>
    <lineage>
        <taxon>Eukaryota</taxon>
        <taxon>Viridiplantae</taxon>
        <taxon>Streptophyta</taxon>
        <taxon>Embryophyta</taxon>
        <taxon>Tracheophyta</taxon>
        <taxon>Spermatophyta</taxon>
        <taxon>Magnoliopsida</taxon>
        <taxon>eudicotyledons</taxon>
        <taxon>Gunneridae</taxon>
        <taxon>Pentapetalae</taxon>
        <taxon>rosids</taxon>
        <taxon>malvids</taxon>
        <taxon>Sapindales</taxon>
        <taxon>Meliaceae</taxon>
        <taxon>Melia</taxon>
    </lineage>
</organism>
<sequence length="921" mass="102251">MDSEIPNNSAIIRPINKGVVHRICAGQVILDLSSAVKELVENSLDAGATSIEIALKEYGEEWFQVIDNGCGISPHNFKVLALKHHTSKLADFPDLQSLTTFGFRGEALSSLCALGNLTVETRSKNESVATHLTFDHSGLLTAEKKTARQVGTTVTVKKLFCNLPVRSKEFSRNIRKEYGKLISLLNAYALIAKGVRFVCTNTTGKNVKSVVLKTQGSASLKDNVITVFGMNTFNCLEPVTVCISDSCKVEGFLSKPGQGSGRNLGDRQFYFVNGRPVDMPKISKLVNELYKGANSRQYPIAIMNFTIPTRECDVNVTPDKRKVFFSDECSILQTLREGLQQIYSPSNASYSVNKVEQPTEVDSFGFCSPRDKSHVLVEQLYPDGRKSTEILNEQQIAEGNTASKTVDLHIQTSGALERSVPDNENVKGKDFTLRAHDDKKSDGFSKFICRKSIIPLNIPTEQNCPSPSRMIEKSVSESGESEGHPRCIQSSLNKFVTVSKRKFESICTPLSEVPLLRNQSLHSNSAMHARHTRSPVKHHLIDDFAEVSKNETFECLRADKVFKEIENPLSSEGNSNGRLGEELVTQKKDVPLVNVPSIIASSDDLKKNSEDLTVAASCLQFSGTRVDSPMPSSGLNICSTLQFSFQDLKKRRKQRLSGIQSSSFVSGSLKMRRCYAAATLELSQPDNEERKARALAAATTELERLFRKEDFGRMKVIGQFNLGFIIGKLDQDLFIVDQHAADEKYNFERLSQSTILNQQPLLRPLRLELTPEEEVIASMHMEILRKNGFSLEEDPHALIGQRFKLKAVPFSKNITFGVEDVKDLISTLADNQGECSIISSYKMDTPDSVCPSRVRAMLASRACRSSVMVGDALGRNEMQKILEHLADLKSPWNCPHGRPTMRHLVDLTTIHKNIDESPASC</sequence>
<dbReference type="Proteomes" id="UP001164539">
    <property type="component" value="Chromosome 1"/>
</dbReference>
<protein>
    <submittedName>
        <fullName evidence="1">DNA mismatch repair protein</fullName>
    </submittedName>
</protein>
<keyword evidence="2" id="KW-1185">Reference proteome</keyword>
<evidence type="ECO:0000313" key="2">
    <source>
        <dbReference type="Proteomes" id="UP001164539"/>
    </source>
</evidence>
<dbReference type="EMBL" id="CM051394">
    <property type="protein sequence ID" value="KAJ4727663.1"/>
    <property type="molecule type" value="Genomic_DNA"/>
</dbReference>
<gene>
    <name evidence="1" type="ORF">OWV82_000727</name>
</gene>